<dbReference type="Proteomes" id="UP000247409">
    <property type="component" value="Unassembled WGS sequence"/>
</dbReference>
<reference evidence="3 4" key="1">
    <citation type="journal article" date="2018" name="Mol. Biol. Evol.">
        <title>Analysis of the draft genome of the red seaweed Gracilariopsis chorda provides insights into genome size evolution in Rhodophyta.</title>
        <authorList>
            <person name="Lee J."/>
            <person name="Yang E.C."/>
            <person name="Graf L."/>
            <person name="Yang J.H."/>
            <person name="Qiu H."/>
            <person name="Zel Zion U."/>
            <person name="Chan C.X."/>
            <person name="Stephens T.G."/>
            <person name="Weber A.P.M."/>
            <person name="Boo G.H."/>
            <person name="Boo S.M."/>
            <person name="Kim K.M."/>
            <person name="Shin Y."/>
            <person name="Jung M."/>
            <person name="Lee S.J."/>
            <person name="Yim H.S."/>
            <person name="Lee J.H."/>
            <person name="Bhattacharya D."/>
            <person name="Yoon H.S."/>
        </authorList>
    </citation>
    <scope>NUCLEOTIDE SEQUENCE [LARGE SCALE GENOMIC DNA]</scope>
    <source>
        <strain evidence="3 4">SKKU-2015</strain>
        <tissue evidence="3">Whole body</tissue>
    </source>
</reference>
<dbReference type="EMBL" id="NBIV01000010">
    <property type="protein sequence ID" value="PXF48902.1"/>
    <property type="molecule type" value="Genomic_DNA"/>
</dbReference>
<keyword evidence="3" id="KW-0548">Nucleotidyltransferase</keyword>
<keyword evidence="3" id="KW-0808">Transferase</keyword>
<evidence type="ECO:0000313" key="4">
    <source>
        <dbReference type="Proteomes" id="UP000247409"/>
    </source>
</evidence>
<organism evidence="3 4">
    <name type="scientific">Gracilariopsis chorda</name>
    <dbReference type="NCBI Taxonomy" id="448386"/>
    <lineage>
        <taxon>Eukaryota</taxon>
        <taxon>Rhodophyta</taxon>
        <taxon>Florideophyceae</taxon>
        <taxon>Rhodymeniophycidae</taxon>
        <taxon>Gracilariales</taxon>
        <taxon>Gracilariaceae</taxon>
        <taxon>Gracilariopsis</taxon>
    </lineage>
</organism>
<evidence type="ECO:0000256" key="1">
    <source>
        <dbReference type="SAM" id="MobiDB-lite"/>
    </source>
</evidence>
<feature type="region of interest" description="Disordered" evidence="1">
    <location>
        <begin position="86"/>
        <end position="180"/>
    </location>
</feature>
<dbReference type="SUPFAM" id="SSF81301">
    <property type="entry name" value="Nucleotidyltransferase"/>
    <property type="match status" value="1"/>
</dbReference>
<sequence>MAQPPRKPAPKNLNEVRLHNYLKQTLSSSGEISRHRAVLIHAHNWIFTQQIPVSDPHLHDLLATCFEKISIPDAARFHRDQAVSIRNAARKPRQAEQKNSPAPSRSPEKQSSSPLKRGHNGADRLDAPASANLLKKIRATRGLSQNRNESQRMEVDNTSDESQGGRGSPVKRAEPPLERMDVERPLTKRKIERPVHVEDTSPYDSVDYIKRLKRAVEMIHREAVGSGLRAPTVDYSSMVDESKYELVVSLKANIDIPAEARKVTDGRVTSSASVRFGTGDSVDLNGEVYRKAKNRAARVALESVRDVDHKIGKACHRELKERLEDMLRRWQQSDYSARCYRAFDRTRDMITSSAKGNIYGASVSLYGSVPTGLVLGDSDIDVAVSIPCLTTDENGESEELRKQKGVEVLRYLSRAAKKDGMEKVYVIGNARVPVLRYVDRETQVDVDVTLNNDQSLLLSRLMRKHLQTDRRIWELCMIVKHWAKQRKVIGVPQGHINAMGWMLMVIFFMQHVVVPRIGRLCRTKRNQSRYATIVEVPWRTSERRGRNVDGTQKILIEFFRVFGHEFDFEREAISVNLGERAQIMDVSTGAIDVALFIEQPLARGKNVVEHVSRRNLEIARREMRSAYDVLSAQTQDVSRVFRARHCSEPEALYALS</sequence>
<dbReference type="SUPFAM" id="SSF81631">
    <property type="entry name" value="PAP/OAS1 substrate-binding domain"/>
    <property type="match status" value="1"/>
</dbReference>
<dbReference type="GO" id="GO:0031123">
    <property type="term" value="P:RNA 3'-end processing"/>
    <property type="evidence" value="ECO:0007669"/>
    <property type="project" value="TreeGrafter"/>
</dbReference>
<feature type="domain" description="Poly(A) RNA polymerase mitochondrial-like central palm" evidence="2">
    <location>
        <begin position="323"/>
        <end position="463"/>
    </location>
</feature>
<dbReference type="CDD" id="cd05402">
    <property type="entry name" value="NT_PAP_TUTase"/>
    <property type="match status" value="1"/>
</dbReference>
<dbReference type="Pfam" id="PF22600">
    <property type="entry name" value="MTPAP-like_central"/>
    <property type="match status" value="1"/>
</dbReference>
<dbReference type="InterPro" id="IPR043519">
    <property type="entry name" value="NT_sf"/>
</dbReference>
<dbReference type="InterPro" id="IPR054708">
    <property type="entry name" value="MTPAP-like_central"/>
</dbReference>
<dbReference type="Gene3D" id="3.30.460.10">
    <property type="entry name" value="Beta Polymerase, domain 2"/>
    <property type="match status" value="1"/>
</dbReference>
<dbReference type="STRING" id="448386.A0A2V3J450"/>
<keyword evidence="4" id="KW-1185">Reference proteome</keyword>
<feature type="compositionally biased region" description="Basic and acidic residues" evidence="1">
    <location>
        <begin position="171"/>
        <end position="180"/>
    </location>
</feature>
<name>A0A2V3J450_9FLOR</name>
<proteinExistence type="predicted"/>
<dbReference type="GO" id="GO:0016779">
    <property type="term" value="F:nucleotidyltransferase activity"/>
    <property type="evidence" value="ECO:0007669"/>
    <property type="project" value="UniProtKB-KW"/>
</dbReference>
<dbReference type="PANTHER" id="PTHR12271:SF40">
    <property type="entry name" value="POLY(A) RNA POLYMERASE GLD2"/>
    <property type="match status" value="1"/>
</dbReference>
<dbReference type="GO" id="GO:0005737">
    <property type="term" value="C:cytoplasm"/>
    <property type="evidence" value="ECO:0007669"/>
    <property type="project" value="UniProtKB-SubCell"/>
</dbReference>
<accession>A0A2V3J450</accession>
<dbReference type="Gene3D" id="1.10.1410.10">
    <property type="match status" value="1"/>
</dbReference>
<dbReference type="PANTHER" id="PTHR12271">
    <property type="entry name" value="POLY A POLYMERASE CID PAP -RELATED"/>
    <property type="match status" value="1"/>
</dbReference>
<dbReference type="OrthoDB" id="5974at2759"/>
<comment type="caution">
    <text evidence="3">The sequence shown here is derived from an EMBL/GenBank/DDBJ whole genome shotgun (WGS) entry which is preliminary data.</text>
</comment>
<evidence type="ECO:0000259" key="2">
    <source>
        <dbReference type="Pfam" id="PF22600"/>
    </source>
</evidence>
<dbReference type="AlphaFoldDB" id="A0A2V3J450"/>
<dbReference type="GO" id="GO:0046872">
    <property type="term" value="F:metal ion binding"/>
    <property type="evidence" value="ECO:0007669"/>
    <property type="project" value="UniProtKB-KW"/>
</dbReference>
<protein>
    <submittedName>
        <fullName evidence="3">UTP:RNA uridylyltransferase 1</fullName>
    </submittedName>
</protein>
<evidence type="ECO:0000313" key="3">
    <source>
        <dbReference type="EMBL" id="PXF48902.1"/>
    </source>
</evidence>
<gene>
    <name evidence="3" type="ORF">BWQ96_01244</name>
</gene>
<feature type="compositionally biased region" description="Polar residues" evidence="1">
    <location>
        <begin position="97"/>
        <end position="114"/>
    </location>
</feature>